<dbReference type="Ensembl" id="ENSXETT00000079585">
    <property type="protein sequence ID" value="ENSXETP00000076211"/>
    <property type="gene ID" value="ENSXETG00000037395"/>
</dbReference>
<sequence>MGAHLTILPPFPAGLPTNFAHCCTEVARRIPRNLLPHVTGMRIQKNNGICNIRAVVKLAPSNHIALEQKAKS</sequence>
<organism evidence="1">
    <name type="scientific">Xenopus tropicalis</name>
    <name type="common">Western clawed frog</name>
    <name type="synonym">Silurana tropicalis</name>
    <dbReference type="NCBI Taxonomy" id="8364"/>
    <lineage>
        <taxon>Eukaryota</taxon>
        <taxon>Metazoa</taxon>
        <taxon>Chordata</taxon>
        <taxon>Craniata</taxon>
        <taxon>Vertebrata</taxon>
        <taxon>Euteleostomi</taxon>
        <taxon>Amphibia</taxon>
        <taxon>Batrachia</taxon>
        <taxon>Anura</taxon>
        <taxon>Pipoidea</taxon>
        <taxon>Pipidae</taxon>
        <taxon>Xenopodinae</taxon>
        <taxon>Xenopus</taxon>
        <taxon>Silurana</taxon>
    </lineage>
</organism>
<proteinExistence type="predicted"/>
<dbReference type="Bgee" id="ENSXETG00000037395">
    <property type="expression patterns" value="Expressed in egg cell and 2 other cell types or tissues"/>
</dbReference>
<dbReference type="AlphaFoldDB" id="A0A6I8R2K8"/>
<dbReference type="Gene3D" id="2.40.50.40">
    <property type="match status" value="1"/>
</dbReference>
<dbReference type="GeneTree" id="ENSGT01010000229462"/>
<accession>A0A6I8R2K8</accession>
<dbReference type="InParanoid" id="A0A6I8R2K8"/>
<name>A0A6I8R2K8_XENTR</name>
<evidence type="ECO:0000313" key="1">
    <source>
        <dbReference type="Ensembl" id="ENSXETP00000076211"/>
    </source>
</evidence>
<reference evidence="1" key="1">
    <citation type="journal article" date="2010" name="Science">
        <title>The genome of the Western clawed frog Xenopus tropicalis.</title>
        <authorList>
            <person name="Hellsten U."/>
            <person name="Harland R.M."/>
            <person name="Gilchrist M.J."/>
            <person name="Hendrix D."/>
            <person name="Jurka J."/>
            <person name="Kapitonov V."/>
            <person name="Ovcharenko I."/>
            <person name="Putnam N.H."/>
            <person name="Shu S."/>
            <person name="Taher L."/>
            <person name="Blitz I.L."/>
            <person name="Blumberg B."/>
            <person name="Dichmann D.S."/>
            <person name="Dubchak I."/>
            <person name="Amaya E."/>
            <person name="Detter J.C."/>
            <person name="Fletcher R."/>
            <person name="Gerhard D.S."/>
            <person name="Goodstein D."/>
            <person name="Graves T."/>
            <person name="Grigoriev I.V."/>
            <person name="Grimwood J."/>
            <person name="Kawashima T."/>
            <person name="Lindquist E."/>
            <person name="Lucas S.M."/>
            <person name="Mead P.E."/>
            <person name="Mitros T."/>
            <person name="Ogino H."/>
            <person name="Ohta Y."/>
            <person name="Poliakov A.V."/>
            <person name="Pollet N."/>
            <person name="Robert J."/>
            <person name="Salamov A."/>
            <person name="Sater A.K."/>
            <person name="Schmutz J."/>
            <person name="Terry A."/>
            <person name="Vize P.D."/>
            <person name="Warren W.C."/>
            <person name="Wells D."/>
            <person name="Wills A."/>
            <person name="Wilson R.K."/>
            <person name="Zimmerman L.B."/>
            <person name="Zorn A.M."/>
            <person name="Grainger R."/>
            <person name="Grammer T."/>
            <person name="Khokha M.K."/>
            <person name="Richardson P.M."/>
            <person name="Rokhsar D.S."/>
        </authorList>
    </citation>
    <scope>NUCLEOTIDE SEQUENCE [LARGE SCALE GENOMIC DNA]</scope>
    <source>
        <strain evidence="1">Nigerian</strain>
    </source>
</reference>
<protein>
    <submittedName>
        <fullName evidence="1">Uncharacterized protein</fullName>
    </submittedName>
</protein>
<reference evidence="1" key="2">
    <citation type="submission" date="2020-05" db="UniProtKB">
        <authorList>
            <consortium name="Ensembl"/>
        </authorList>
    </citation>
    <scope>IDENTIFICATION</scope>
</reference>